<dbReference type="SUPFAM" id="SSF55073">
    <property type="entry name" value="Nucleotide cyclase"/>
    <property type="match status" value="1"/>
</dbReference>
<dbReference type="GO" id="GO:0016020">
    <property type="term" value="C:membrane"/>
    <property type="evidence" value="ECO:0007669"/>
    <property type="project" value="UniProtKB-SubCell"/>
</dbReference>
<evidence type="ECO:0000259" key="10">
    <source>
        <dbReference type="PROSITE" id="PS50221"/>
    </source>
</evidence>
<dbReference type="KEGG" id="ngr:NAEGRDRAFT_54524"/>
<feature type="transmembrane region" description="Helical" evidence="7">
    <location>
        <begin position="1162"/>
        <end position="1186"/>
    </location>
</feature>
<evidence type="ECO:0000256" key="4">
    <source>
        <dbReference type="ARBA" id="ARBA00023136"/>
    </source>
</evidence>
<feature type="transmembrane region" description="Helical" evidence="7">
    <location>
        <begin position="925"/>
        <end position="947"/>
    </location>
</feature>
<feature type="domain" description="GAIN-B" evidence="10">
    <location>
        <begin position="702"/>
        <end position="872"/>
    </location>
</feature>
<dbReference type="SUPFAM" id="SSF48097">
    <property type="entry name" value="Regulator of G-protein signaling, RGS"/>
    <property type="match status" value="1"/>
</dbReference>
<evidence type="ECO:0000256" key="7">
    <source>
        <dbReference type="SAM" id="Phobius"/>
    </source>
</evidence>
<dbReference type="EMBL" id="GG738935">
    <property type="protein sequence ID" value="EFC36226.1"/>
    <property type="molecule type" value="Genomic_DNA"/>
</dbReference>
<dbReference type="InterPro" id="IPR016137">
    <property type="entry name" value="RGS"/>
</dbReference>
<protein>
    <submittedName>
        <fullName evidence="11">Predicted protein</fullName>
    </submittedName>
</protein>
<feature type="transmembrane region" description="Helical" evidence="7">
    <location>
        <begin position="1406"/>
        <end position="1427"/>
    </location>
</feature>
<feature type="signal peptide" evidence="8">
    <location>
        <begin position="1"/>
        <end position="26"/>
    </location>
</feature>
<dbReference type="PROSITE" id="PS51257">
    <property type="entry name" value="PROKAR_LIPOPROTEIN"/>
    <property type="match status" value="1"/>
</dbReference>
<dbReference type="RefSeq" id="XP_002668970.1">
    <property type="nucleotide sequence ID" value="XM_002668924.1"/>
</dbReference>
<dbReference type="InterPro" id="IPR036305">
    <property type="entry name" value="RGS_sf"/>
</dbReference>
<dbReference type="GeneID" id="8860896"/>
<feature type="transmembrane region" description="Helical" evidence="7">
    <location>
        <begin position="1022"/>
        <end position="1044"/>
    </location>
</feature>
<sequence>MSSKLATAIILLLLLGCCSFSQTILAFQTSIFNFIYSTTPKTFLISYPSATISGTNRYQTTTTTPYFYIKTQIIGLQTIPLLPTFQVINCGVLVSPLLSNSTSLVEFFTCDLPTVDLLSQTVTVKVSPKTAQFIEGTFVVNMGLQSGVLLNVLSSVLGVANPVLSQIEIDVFNTNRTDTVLTSGYSMMALNLSMPSFSTMNPMLPEPAIDSQTGERFMPMKKSFFINAKLNTKLKNSNANIRYNWDIVKISDKTMEMKSSLSKTSLIKNTLGNYEKVTNYLQDREQTNQLGISMLTFSEDADFDFDSVYRISCVAKWWNSTSATSIMIGRSNDIYLKTPKRFFPQFAQFNSVFSISPLVEKMTIEFTFNVTAPFVYDDQSNTPADSNLMFAFGYVNAKLATRLTGGSDVVIKSGMADIPNSELSQYVVQITPYSSSKLHKSYLPPGFSLRNAEHFNNTMILDNAPLEYRQNPVLFVYDRYYGLNRVFVLSGGMCVCPVPLDSVYPFMENLRNRVIQGTVDSFQIKSLMGMVQKAYDGGDPKYIDLIQRSAFGVFISLLNTIETPITNPNNKTEYSKAVSNIMVAAKILEMWSFNATQYLSTMAIDMESDIVSGIQKFVNIIRIDARSNSFTGESSKNQPLGRIDSSFISSVCSSLSNIIQINQSIRSKLISSIKLLSASIVDSISPSEEKTLITDKLTFIVRKDYGSTYNSSEVVMGSSNAITVPPGTVVQGKKQAVSDSDLFGTEYVLYSENPNSDKNQDNSSQIVSNVLSLRCIDNGGEYFPLSDLSDPISLNFEVEASSLDSILKTNNISMENITCRYWNETVSDWRTNGCTVSSYSTKDVNGTIYYSINMKAYHTTQFAVFVELSQDLSNIKNYTSEQKTAYHVLWGFQIGIGFIICIVSLVMLILLFIYRNQQPIKAKYVAPFIGMVCIFLDALLGSVTKSAVMLGYSVSGSDYSPIALNSLTYISSTILGVALSISVLSFLIQTTRYHLLRNMYSLLQRSETKSLQLLNIITSKGIYIVSVLLLFVFIFLYMGGMAAARISQEVIDNSSGLTSKIYTIATSSFIGAILVLALVALSVMFVLDLILSYNRYMKMNKSKAGSYSGLKESTVELQDVPSRKDKKDIISVEEAVKLVKEYSSNGYRFFIMDDPLLFRSETLLFIICLLVLVSSYVFGIVNLGLFTSNYSTKLSTTVSTFEISLIMEIIRLILTVVYFVLYIFVFGGLSLIFYFKNYRNSVKKEQDATQELVELLSDELGAKLFENFCTKEFSLENLKCYNEILELNTSSNLIKDCSAFRDKYLSASSPLEVNIPNPTRKLFISLFEKQASQSEFLTALDTLKSDIVLNLSDTYSRFGVSKDYTSWQKLKSEREKFTSKNDETIVEERSVIKPIQKTKCGGIISVRTFIIILITTLLLTCSLMIWLTSFVGSREAMSFMSFELMSSVGDSVLHYMDGQLRPYIAATESIADDFNLQIIPKIPSLSYLHKMFIRFKPYGIGLFFNDSLNSVNVFGLIGGEFPVWYTKPIDEKVLYAIGLNTQSPNITSTKMVTKSPNYETISQSYWTVTLSNFKNLDGAFGIPYAIPGNPSYTTYYCVKLFEPSLYMMGVKQVVGFAKTNISLRIIQTFLKTVDVLKNGFVIVAETNNMVIGGNINTTALDGFSRVSIFDLIDSDAGFVLESSFKKFGSWEAAPSFFEVENHFVVKLDFSLVNLKWNVFVVVEKKEIELVSNITSGVSVGITILIIIFGVIMSILISHTVTHPFTILEKEFRKIKTMELENVNISGSKFSEVDTIYMYLYEMTVWLNEIKTFIPESVFLQLRCIELEKNGVESQTKHEASSELESQHDGVLESNSSMISKIQETSNSLFKIGLNRKQCSVIRVKLEKYSKELNSVDVGNLFAKIISGMTVIAKNIQGDLQVITVDDYQIYVSDGIGRKSSNILALEAALKLRKLISTINKTSQSHIQCSIGVSSGKSNSGNLGTHSFRIFTIVGNVPSNAEKLSLLASSLHCNIVCDESTLNENTKHHFVYRPVDKLLLDSDENSNGVSSIVFEINKEKAIEGDVVCTKKMPDLDEEKPIHNHQHQQVKATRSEEALHHEDDKDEEQNINNLLLDDDEDEEQLSGGEGDCMLVKIQQPKDRTPSSSLEATLSSS</sequence>
<dbReference type="InterPro" id="IPR029787">
    <property type="entry name" value="Nucleotide_cyclase"/>
</dbReference>
<organism evidence="12">
    <name type="scientific">Naegleria gruberi</name>
    <name type="common">Amoeba</name>
    <dbReference type="NCBI Taxonomy" id="5762"/>
    <lineage>
        <taxon>Eukaryota</taxon>
        <taxon>Discoba</taxon>
        <taxon>Heterolobosea</taxon>
        <taxon>Tetramitia</taxon>
        <taxon>Eutetramitia</taxon>
        <taxon>Vahlkampfiidae</taxon>
        <taxon>Naegleria</taxon>
    </lineage>
</organism>
<comment type="subcellular location">
    <subcellularLocation>
        <location evidence="1">Membrane</location>
    </subcellularLocation>
</comment>
<evidence type="ECO:0000256" key="5">
    <source>
        <dbReference type="ARBA" id="ARBA00023157"/>
    </source>
</evidence>
<feature type="transmembrane region" description="Helical" evidence="7">
    <location>
        <begin position="967"/>
        <end position="988"/>
    </location>
</feature>
<dbReference type="OrthoDB" id="196547at2759"/>
<evidence type="ECO:0000256" key="2">
    <source>
        <dbReference type="ARBA" id="ARBA00022692"/>
    </source>
</evidence>
<keyword evidence="3 7" id="KW-1133">Transmembrane helix</keyword>
<name>D2W401_NAEGR</name>
<dbReference type="InterPro" id="IPR046338">
    <property type="entry name" value="GAIN_dom_sf"/>
</dbReference>
<dbReference type="Pfam" id="PF00615">
    <property type="entry name" value="RGS"/>
    <property type="match status" value="1"/>
</dbReference>
<evidence type="ECO:0000313" key="12">
    <source>
        <dbReference type="Proteomes" id="UP000006671"/>
    </source>
</evidence>
<keyword evidence="5" id="KW-1015">Disulfide bond</keyword>
<evidence type="ECO:0000256" key="3">
    <source>
        <dbReference type="ARBA" id="ARBA00022989"/>
    </source>
</evidence>
<keyword evidence="4 7" id="KW-0472">Membrane</keyword>
<keyword evidence="2 7" id="KW-0812">Transmembrane</keyword>
<dbReference type="PROSITE" id="PS50221">
    <property type="entry name" value="GAIN_B"/>
    <property type="match status" value="1"/>
</dbReference>
<dbReference type="InterPro" id="IPR044926">
    <property type="entry name" value="RGS_subdomain_2"/>
</dbReference>
<dbReference type="VEuPathDB" id="AmoebaDB:NAEGRDRAFT_54524"/>
<feature type="transmembrane region" description="Helical" evidence="7">
    <location>
        <begin position="1064"/>
        <end position="1091"/>
    </location>
</feature>
<evidence type="ECO:0000256" key="8">
    <source>
        <dbReference type="SAM" id="SignalP"/>
    </source>
</evidence>
<feature type="transmembrane region" description="Helical" evidence="7">
    <location>
        <begin position="890"/>
        <end position="913"/>
    </location>
</feature>
<dbReference type="InterPro" id="IPR057244">
    <property type="entry name" value="GAIN_B"/>
</dbReference>
<dbReference type="PROSITE" id="PS50132">
    <property type="entry name" value="RGS"/>
    <property type="match status" value="1"/>
</dbReference>
<evidence type="ECO:0000256" key="1">
    <source>
        <dbReference type="ARBA" id="ARBA00004370"/>
    </source>
</evidence>
<proteinExistence type="predicted"/>
<feature type="domain" description="RGS" evidence="9">
    <location>
        <begin position="1251"/>
        <end position="1292"/>
    </location>
</feature>
<gene>
    <name evidence="11" type="ORF">NAEGRDRAFT_54524</name>
</gene>
<feature type="compositionally biased region" description="Basic and acidic residues" evidence="6">
    <location>
        <begin position="2091"/>
        <end position="2101"/>
    </location>
</feature>
<feature type="region of interest" description="Disordered" evidence="6">
    <location>
        <begin position="2075"/>
        <end position="2154"/>
    </location>
</feature>
<dbReference type="Gene3D" id="2.60.220.50">
    <property type="match status" value="1"/>
</dbReference>
<evidence type="ECO:0000256" key="6">
    <source>
        <dbReference type="SAM" id="MobiDB-lite"/>
    </source>
</evidence>
<keyword evidence="8" id="KW-0732">Signal</keyword>
<dbReference type="InParanoid" id="D2W401"/>
<feature type="chain" id="PRO_5003038188" evidence="8">
    <location>
        <begin position="27"/>
        <end position="2154"/>
    </location>
</feature>
<keyword evidence="12" id="KW-1185">Reference proteome</keyword>
<dbReference type="Proteomes" id="UP000006671">
    <property type="component" value="Unassembled WGS sequence"/>
</dbReference>
<evidence type="ECO:0000313" key="11">
    <source>
        <dbReference type="EMBL" id="EFC36226.1"/>
    </source>
</evidence>
<accession>D2W401</accession>
<dbReference type="Gene3D" id="3.30.70.1230">
    <property type="entry name" value="Nucleotide cyclase"/>
    <property type="match status" value="1"/>
</dbReference>
<evidence type="ECO:0000259" key="9">
    <source>
        <dbReference type="PROSITE" id="PS50132"/>
    </source>
</evidence>
<feature type="compositionally biased region" description="Low complexity" evidence="6">
    <location>
        <begin position="2144"/>
        <end position="2154"/>
    </location>
</feature>
<reference evidence="11 12" key="1">
    <citation type="journal article" date="2010" name="Cell">
        <title>The genome of Naegleria gruberi illuminates early eukaryotic versatility.</title>
        <authorList>
            <person name="Fritz-Laylin L.K."/>
            <person name="Prochnik S.E."/>
            <person name="Ginger M.L."/>
            <person name="Dacks J.B."/>
            <person name="Carpenter M.L."/>
            <person name="Field M.C."/>
            <person name="Kuo A."/>
            <person name="Paredez A."/>
            <person name="Chapman J."/>
            <person name="Pham J."/>
            <person name="Shu S."/>
            <person name="Neupane R."/>
            <person name="Cipriano M."/>
            <person name="Mancuso J."/>
            <person name="Tu H."/>
            <person name="Salamov A."/>
            <person name="Lindquist E."/>
            <person name="Shapiro H."/>
            <person name="Lucas S."/>
            <person name="Grigoriev I.V."/>
            <person name="Cande W.Z."/>
            <person name="Fulton C."/>
            <person name="Rokhsar D.S."/>
            <person name="Dawson S.C."/>
        </authorList>
    </citation>
    <scope>NUCLEOTIDE SEQUENCE [LARGE SCALE GENOMIC DNA]</scope>
    <source>
        <strain evidence="11 12">NEG-M</strain>
    </source>
</reference>
<dbReference type="Gene3D" id="1.10.167.10">
    <property type="entry name" value="Regulator of G-protein Signalling 4, domain 2"/>
    <property type="match status" value="1"/>
</dbReference>
<feature type="transmembrane region" description="Helical" evidence="7">
    <location>
        <begin position="1209"/>
        <end position="1235"/>
    </location>
</feature>